<name>A0ABV1NYI1_9ACTN</name>
<dbReference type="Proteomes" id="UP001482520">
    <property type="component" value="Unassembled WGS sequence"/>
</dbReference>
<dbReference type="PANTHER" id="PTHR30163">
    <property type="entry name" value="MEMBRANE-BOUND LYTIC MUREIN TRANSGLYCOSYLASE B"/>
    <property type="match status" value="1"/>
</dbReference>
<proteinExistence type="predicted"/>
<reference evidence="3 4" key="1">
    <citation type="submission" date="2024-02" db="EMBL/GenBank/DDBJ databases">
        <title>Full genome sequence of Nocardioides kribbensis.</title>
        <authorList>
            <person name="Poletto B.L."/>
            <person name="Silva G."/>
            <person name="Galante D."/>
            <person name="Campos K.R."/>
            <person name="Santos M.B.N."/>
            <person name="Sacchi C.T."/>
        </authorList>
    </citation>
    <scope>NUCLEOTIDE SEQUENCE [LARGE SCALE GENOMIC DNA]</scope>
    <source>
        <strain evidence="3 4">O4R</strain>
    </source>
</reference>
<evidence type="ECO:0000313" key="3">
    <source>
        <dbReference type="EMBL" id="MEQ7847577.1"/>
    </source>
</evidence>
<evidence type="ECO:0000313" key="4">
    <source>
        <dbReference type="Proteomes" id="UP001482520"/>
    </source>
</evidence>
<feature type="compositionally biased region" description="Low complexity" evidence="1">
    <location>
        <begin position="37"/>
        <end position="51"/>
    </location>
</feature>
<dbReference type="EC" id="2.4.-.-" evidence="3"/>
<evidence type="ECO:0000256" key="1">
    <source>
        <dbReference type="SAM" id="MobiDB-lite"/>
    </source>
</evidence>
<comment type="caution">
    <text evidence="3">The sequence shown here is derived from an EMBL/GenBank/DDBJ whole genome shotgun (WGS) entry which is preliminary data.</text>
</comment>
<sequence>MSAAPCAAAAGALLLVLGVGGAVGLAQLSSPGRDLSPAPVAAQAPPALVTPGDATGRVGGRRAPLVDPSWVTRTASATGVPAPAVRAYGQAQLSQVGGCALGWTTLAGIGWVESQHGTLGGRRLGEDGRSSSTILGPALDGTGDVAAIRSTRASAVWHGDRRWEHAVGPMQFLPSTWERWATDGDADGAADPRDLDDAAAAAARYLCASGADLDTGPSWSAAVLSYNHSSAYVEAVRLAALTYADRAG</sequence>
<protein>
    <submittedName>
        <fullName evidence="3">Lytic murein transglycosylase</fullName>
        <ecNumber evidence="3">2.4.-.-</ecNumber>
    </submittedName>
</protein>
<keyword evidence="3" id="KW-0808">Transferase</keyword>
<accession>A0ABV1NYI1</accession>
<feature type="domain" description="Transglycosylase SLT" evidence="2">
    <location>
        <begin position="163"/>
        <end position="210"/>
    </location>
</feature>
<keyword evidence="4" id="KW-1185">Reference proteome</keyword>
<keyword evidence="3" id="KW-0328">Glycosyltransferase</keyword>
<organism evidence="3 4">
    <name type="scientific">Nocardioides kribbensis</name>
    <dbReference type="NCBI Taxonomy" id="305517"/>
    <lineage>
        <taxon>Bacteria</taxon>
        <taxon>Bacillati</taxon>
        <taxon>Actinomycetota</taxon>
        <taxon>Actinomycetes</taxon>
        <taxon>Propionibacteriales</taxon>
        <taxon>Nocardioidaceae</taxon>
        <taxon>Nocardioides</taxon>
    </lineage>
</organism>
<dbReference type="InterPro" id="IPR043426">
    <property type="entry name" value="MltB-like"/>
</dbReference>
<dbReference type="Gene3D" id="1.10.530.10">
    <property type="match status" value="1"/>
</dbReference>
<dbReference type="InterPro" id="IPR031304">
    <property type="entry name" value="SLT_2"/>
</dbReference>
<dbReference type="Pfam" id="PF13406">
    <property type="entry name" value="SLT_2"/>
    <property type="match status" value="1"/>
</dbReference>
<dbReference type="GO" id="GO:0016757">
    <property type="term" value="F:glycosyltransferase activity"/>
    <property type="evidence" value="ECO:0007669"/>
    <property type="project" value="UniProtKB-KW"/>
</dbReference>
<dbReference type="RefSeq" id="WP_349804555.1">
    <property type="nucleotide sequence ID" value="NZ_JBEGDP010000009.1"/>
</dbReference>
<feature type="region of interest" description="Disordered" evidence="1">
    <location>
        <begin position="34"/>
        <end position="61"/>
    </location>
</feature>
<dbReference type="InterPro" id="IPR023346">
    <property type="entry name" value="Lysozyme-like_dom_sf"/>
</dbReference>
<evidence type="ECO:0000259" key="2">
    <source>
        <dbReference type="Pfam" id="PF13406"/>
    </source>
</evidence>
<dbReference type="SUPFAM" id="SSF53955">
    <property type="entry name" value="Lysozyme-like"/>
    <property type="match status" value="1"/>
</dbReference>
<dbReference type="PANTHER" id="PTHR30163:SF8">
    <property type="entry name" value="LYTIC MUREIN TRANSGLYCOSYLASE"/>
    <property type="match status" value="1"/>
</dbReference>
<dbReference type="EMBL" id="JBEGDP010000009">
    <property type="protein sequence ID" value="MEQ7847577.1"/>
    <property type="molecule type" value="Genomic_DNA"/>
</dbReference>
<gene>
    <name evidence="3" type="ORF">V6R90_09830</name>
</gene>